<keyword evidence="3 6" id="KW-0812">Transmembrane</keyword>
<keyword evidence="4 6" id="KW-1133">Transmembrane helix</keyword>
<feature type="transmembrane region" description="Helical" evidence="6">
    <location>
        <begin position="75"/>
        <end position="99"/>
    </location>
</feature>
<dbReference type="PhylomeDB" id="B6Q934"/>
<dbReference type="Pfam" id="PF10190">
    <property type="entry name" value="Tmemb_170"/>
    <property type="match status" value="1"/>
</dbReference>
<evidence type="ECO:0000256" key="3">
    <source>
        <dbReference type="ARBA" id="ARBA00022692"/>
    </source>
</evidence>
<dbReference type="GO" id="GO:0016020">
    <property type="term" value="C:membrane"/>
    <property type="evidence" value="ECO:0007669"/>
    <property type="project" value="UniProtKB-SubCell"/>
</dbReference>
<reference evidence="8" key="1">
    <citation type="journal article" date="2015" name="Genome Announc.">
        <title>Genome sequence of the AIDS-associated pathogen Penicillium marneffei (ATCC18224) and its near taxonomic relative Talaromyces stipitatus (ATCC10500).</title>
        <authorList>
            <person name="Nierman W.C."/>
            <person name="Fedorova-Abrams N.D."/>
            <person name="Andrianopoulos A."/>
        </authorList>
    </citation>
    <scope>NUCLEOTIDE SEQUENCE [LARGE SCALE GENOMIC DNA]</scope>
    <source>
        <strain evidence="8">ATCC 18224 / CBS 334.59 / QM 7333</strain>
    </source>
</reference>
<dbReference type="EMBL" id="DS995900">
    <property type="protein sequence ID" value="EEA25988.1"/>
    <property type="molecule type" value="Genomic_DNA"/>
</dbReference>
<name>B6Q934_TALMQ</name>
<comment type="similarity">
    <text evidence="2">Belongs to the TMEM170 family.</text>
</comment>
<dbReference type="VEuPathDB" id="FungiDB:PMAA_070740"/>
<feature type="transmembrane region" description="Helical" evidence="6">
    <location>
        <begin position="42"/>
        <end position="63"/>
    </location>
</feature>
<evidence type="ECO:0000256" key="1">
    <source>
        <dbReference type="ARBA" id="ARBA00004141"/>
    </source>
</evidence>
<dbReference type="InterPro" id="IPR019334">
    <property type="entry name" value="TMEM170A/B/YPR153W-like"/>
</dbReference>
<evidence type="ECO:0000256" key="6">
    <source>
        <dbReference type="SAM" id="Phobius"/>
    </source>
</evidence>
<evidence type="ECO:0000256" key="2">
    <source>
        <dbReference type="ARBA" id="ARBA00006325"/>
    </source>
</evidence>
<evidence type="ECO:0000256" key="4">
    <source>
        <dbReference type="ARBA" id="ARBA00022989"/>
    </source>
</evidence>
<evidence type="ECO:0000313" key="8">
    <source>
        <dbReference type="Proteomes" id="UP000001294"/>
    </source>
</evidence>
<dbReference type="AlphaFoldDB" id="B6Q934"/>
<dbReference type="PANTHER" id="PTHR22779">
    <property type="entry name" value="SD17342P"/>
    <property type="match status" value="1"/>
</dbReference>
<dbReference type="HOGENOM" id="CLU_071343_1_0_1"/>
<keyword evidence="8" id="KW-1185">Reference proteome</keyword>
<comment type="subcellular location">
    <subcellularLocation>
        <location evidence="1">Membrane</location>
        <topology evidence="1">Multi-pass membrane protein</topology>
    </subcellularLocation>
</comment>
<organism evidence="7 8">
    <name type="scientific">Talaromyces marneffei (strain ATCC 18224 / CBS 334.59 / QM 7333)</name>
    <name type="common">Penicillium marneffei</name>
    <dbReference type="NCBI Taxonomy" id="441960"/>
    <lineage>
        <taxon>Eukaryota</taxon>
        <taxon>Fungi</taxon>
        <taxon>Dikarya</taxon>
        <taxon>Ascomycota</taxon>
        <taxon>Pezizomycotina</taxon>
        <taxon>Eurotiomycetes</taxon>
        <taxon>Eurotiomycetidae</taxon>
        <taxon>Eurotiales</taxon>
        <taxon>Trichocomaceae</taxon>
        <taxon>Talaromyces</taxon>
        <taxon>Talaromyces sect. Talaromyces</taxon>
    </lineage>
</organism>
<keyword evidence="5 6" id="KW-0472">Membrane</keyword>
<protein>
    <submittedName>
        <fullName evidence="7">Integral membrane protein</fullName>
    </submittedName>
</protein>
<sequence length="135" mass="15296">MSDQAPLDYKVPAFPSLYVPIIGEPQSQNYLYHLTDIWRFTLFWTMILYLGTHAAVATFAVAVQWRNYKRMWVVPVVYILVSGFEALLAGSLVGLIVGWVYEAGNFSMTTWIPLVWACINVLVLIISSFPMQAAM</sequence>
<feature type="transmembrane region" description="Helical" evidence="6">
    <location>
        <begin position="111"/>
        <end position="129"/>
    </location>
</feature>
<dbReference type="STRING" id="441960.B6Q934"/>
<accession>B6Q934</accession>
<gene>
    <name evidence="7" type="ORF">PMAA_070740</name>
</gene>
<evidence type="ECO:0000256" key="5">
    <source>
        <dbReference type="ARBA" id="ARBA00023136"/>
    </source>
</evidence>
<proteinExistence type="inferred from homology"/>
<dbReference type="OrthoDB" id="2131401at2759"/>
<dbReference type="Proteomes" id="UP000001294">
    <property type="component" value="Unassembled WGS sequence"/>
</dbReference>
<dbReference type="PANTHER" id="PTHR22779:SF6">
    <property type="entry name" value="SD17342P"/>
    <property type="match status" value="1"/>
</dbReference>
<evidence type="ECO:0000313" key="7">
    <source>
        <dbReference type="EMBL" id="EEA25988.1"/>
    </source>
</evidence>